<reference evidence="1" key="1">
    <citation type="journal article" date="2015" name="Nature">
        <title>Complex archaea that bridge the gap between prokaryotes and eukaryotes.</title>
        <authorList>
            <person name="Spang A."/>
            <person name="Saw J.H."/>
            <person name="Jorgensen S.L."/>
            <person name="Zaremba-Niedzwiedzka K."/>
            <person name="Martijn J."/>
            <person name="Lind A.E."/>
            <person name="van Eijk R."/>
            <person name="Schleper C."/>
            <person name="Guy L."/>
            <person name="Ettema T.J."/>
        </authorList>
    </citation>
    <scope>NUCLEOTIDE SEQUENCE</scope>
</reference>
<organism evidence="1">
    <name type="scientific">marine sediment metagenome</name>
    <dbReference type="NCBI Taxonomy" id="412755"/>
    <lineage>
        <taxon>unclassified sequences</taxon>
        <taxon>metagenomes</taxon>
        <taxon>ecological metagenomes</taxon>
    </lineage>
</organism>
<proteinExistence type="predicted"/>
<gene>
    <name evidence="1" type="ORF">LCGC14_0613940</name>
</gene>
<name>A0A0F9RBN8_9ZZZZ</name>
<sequence>MKRTLTVTISGHYDNESYYETIALPLRMLDDDPILKGAMVASAVLALELTLDKLAEAIKRKGEPNGGKKHDRS</sequence>
<accession>A0A0F9RBN8</accession>
<dbReference type="AlphaFoldDB" id="A0A0F9RBN8"/>
<comment type="caution">
    <text evidence="1">The sequence shown here is derived from an EMBL/GenBank/DDBJ whole genome shotgun (WGS) entry which is preliminary data.</text>
</comment>
<protein>
    <submittedName>
        <fullName evidence="1">Uncharacterized protein</fullName>
    </submittedName>
</protein>
<dbReference type="EMBL" id="LAZR01001025">
    <property type="protein sequence ID" value="KKN52299.1"/>
    <property type="molecule type" value="Genomic_DNA"/>
</dbReference>
<evidence type="ECO:0000313" key="1">
    <source>
        <dbReference type="EMBL" id="KKN52299.1"/>
    </source>
</evidence>